<evidence type="ECO:0000313" key="3">
    <source>
        <dbReference type="WBParaSite" id="nRc.2.0.1.t43731-RA"/>
    </source>
</evidence>
<keyword evidence="2" id="KW-1185">Reference proteome</keyword>
<reference evidence="3" key="1">
    <citation type="submission" date="2022-11" db="UniProtKB">
        <authorList>
            <consortium name="WormBaseParasite"/>
        </authorList>
    </citation>
    <scope>IDENTIFICATION</scope>
</reference>
<dbReference type="Proteomes" id="UP000887565">
    <property type="component" value="Unplaced"/>
</dbReference>
<evidence type="ECO:0000313" key="2">
    <source>
        <dbReference type="Proteomes" id="UP000887565"/>
    </source>
</evidence>
<feature type="compositionally biased region" description="Basic and acidic residues" evidence="1">
    <location>
        <begin position="182"/>
        <end position="192"/>
    </location>
</feature>
<feature type="region of interest" description="Disordered" evidence="1">
    <location>
        <begin position="139"/>
        <end position="198"/>
    </location>
</feature>
<sequence length="584" mass="62921">MQGDPTTNAMPRTACDTVENLKTLHIDVVKNPADDEVRHHPSAETKIMASKNCERYSCDYVVNCKILPSDRTQWASSAIQQHSSHCIDQSHKSDCFSSTKPTAAENKVPSIQVANSNSKPCLSRPNSASSAGFLMAEESLSQSSKHKSTTKTSYTSATMRNTTIAKMERNGTKMMNKGSKAANEKNPEKVDSSNKSNSPCVCPSFHKAGINTASEGKSKETSSQSSDPALVDDDPLPPSTASSSTICLSSLSSSTTTGTSSLFGRSATNYEEFFAKLGLPGYESLQAKKDVKMESGDTVNHSAFAEEALNVAIVFSPSAQAEHEINFSHVIGGGIIETDFDKHSLSTIFSTEEKSAVAACGKDNNLSNSTMTLHSAKDSAPVRDDSVGKLIEAVVKEADNCDDVEQKSPIIDDKNYQMKTVFNVNDEKRTISYKPRGQRKGRGQRVLGIVPLAQPKFKSLARRPSLIFGGPAAARQTKKCSSVNSNVNAAVAGGDSGQTILKSSARSVVVVSNTSFRSRHQKFASREILRAAVSEPHLIAGRDDESRNLDSKMSGVTKNRMIVVKMNTAAKLRAKAIKKKYSLV</sequence>
<proteinExistence type="predicted"/>
<name>A0A915KY36_ROMCU</name>
<evidence type="ECO:0000256" key="1">
    <source>
        <dbReference type="SAM" id="MobiDB-lite"/>
    </source>
</evidence>
<accession>A0A915KY36</accession>
<dbReference type="WBParaSite" id="nRc.2.0.1.t43731-RA">
    <property type="protein sequence ID" value="nRc.2.0.1.t43731-RA"/>
    <property type="gene ID" value="nRc.2.0.1.g43731"/>
</dbReference>
<dbReference type="AlphaFoldDB" id="A0A915KY36"/>
<feature type="compositionally biased region" description="Low complexity" evidence="1">
    <location>
        <begin position="239"/>
        <end position="261"/>
    </location>
</feature>
<organism evidence="2 3">
    <name type="scientific">Romanomermis culicivorax</name>
    <name type="common">Nematode worm</name>
    <dbReference type="NCBI Taxonomy" id="13658"/>
    <lineage>
        <taxon>Eukaryota</taxon>
        <taxon>Metazoa</taxon>
        <taxon>Ecdysozoa</taxon>
        <taxon>Nematoda</taxon>
        <taxon>Enoplea</taxon>
        <taxon>Dorylaimia</taxon>
        <taxon>Mermithida</taxon>
        <taxon>Mermithoidea</taxon>
        <taxon>Mermithidae</taxon>
        <taxon>Romanomermis</taxon>
    </lineage>
</organism>
<protein>
    <submittedName>
        <fullName evidence="3">Uncharacterized protein</fullName>
    </submittedName>
</protein>
<feature type="region of interest" description="Disordered" evidence="1">
    <location>
        <begin position="213"/>
        <end position="261"/>
    </location>
</feature>